<protein>
    <submittedName>
        <fullName evidence="2">Uncharacterized protein</fullName>
    </submittedName>
</protein>
<sequence>MSTSAAASAVRLEPDIREPFNGTSQGYEPAQSLGRRHPGGTPGNPGGGRLPVTPGERRRAGHPRGGTRPAVRLARLARSGTYWFWFSPR</sequence>
<name>A0A9W6V5C2_9ACTN</name>
<dbReference type="EMBL" id="BSSA01000021">
    <property type="protein sequence ID" value="GLW72980.1"/>
    <property type="molecule type" value="Genomic_DNA"/>
</dbReference>
<reference evidence="2" key="1">
    <citation type="submission" date="2023-02" db="EMBL/GenBank/DDBJ databases">
        <title>Kitasatospora phosalacinea NBRC 14627.</title>
        <authorList>
            <person name="Ichikawa N."/>
            <person name="Sato H."/>
            <person name="Tonouchi N."/>
        </authorList>
    </citation>
    <scope>NUCLEOTIDE SEQUENCE</scope>
    <source>
        <strain evidence="2">NBRC 14627</strain>
    </source>
</reference>
<dbReference type="AlphaFoldDB" id="A0A9W6V5C2"/>
<accession>A0A9W6V5C2</accession>
<evidence type="ECO:0000256" key="1">
    <source>
        <dbReference type="SAM" id="MobiDB-lite"/>
    </source>
</evidence>
<organism evidence="2 3">
    <name type="scientific">Kitasatospora phosalacinea</name>
    <dbReference type="NCBI Taxonomy" id="2065"/>
    <lineage>
        <taxon>Bacteria</taxon>
        <taxon>Bacillati</taxon>
        <taxon>Actinomycetota</taxon>
        <taxon>Actinomycetes</taxon>
        <taxon>Kitasatosporales</taxon>
        <taxon>Streptomycetaceae</taxon>
        <taxon>Kitasatospora</taxon>
    </lineage>
</organism>
<gene>
    <name evidence="2" type="ORF">Kpho02_52790</name>
</gene>
<comment type="caution">
    <text evidence="2">The sequence shown here is derived from an EMBL/GenBank/DDBJ whole genome shotgun (WGS) entry which is preliminary data.</text>
</comment>
<evidence type="ECO:0000313" key="2">
    <source>
        <dbReference type="EMBL" id="GLW72980.1"/>
    </source>
</evidence>
<proteinExistence type="predicted"/>
<feature type="region of interest" description="Disordered" evidence="1">
    <location>
        <begin position="1"/>
        <end position="70"/>
    </location>
</feature>
<feature type="compositionally biased region" description="Gly residues" evidence="1">
    <location>
        <begin position="40"/>
        <end position="49"/>
    </location>
</feature>
<dbReference type="Proteomes" id="UP001165041">
    <property type="component" value="Unassembled WGS sequence"/>
</dbReference>
<evidence type="ECO:0000313" key="3">
    <source>
        <dbReference type="Proteomes" id="UP001165041"/>
    </source>
</evidence>